<comment type="caution">
    <text evidence="2">The sequence shown here is derived from an EMBL/GenBank/DDBJ whole genome shotgun (WGS) entry which is preliminary data.</text>
</comment>
<dbReference type="OrthoDB" id="2973383at2"/>
<dbReference type="PATRIC" id="fig|1422.14.peg.690"/>
<evidence type="ECO:0000313" key="2">
    <source>
        <dbReference type="EMBL" id="KYD26299.1"/>
    </source>
</evidence>
<dbReference type="AlphaFoldDB" id="A0A150MPH4"/>
<dbReference type="EMBL" id="LQYV01000069">
    <property type="protein sequence ID" value="KYD26299.1"/>
    <property type="molecule type" value="Genomic_DNA"/>
</dbReference>
<evidence type="ECO:0000313" key="1">
    <source>
        <dbReference type="EMBL" id="KAF6510361.1"/>
    </source>
</evidence>
<evidence type="ECO:0000313" key="3">
    <source>
        <dbReference type="Proteomes" id="UP000075424"/>
    </source>
</evidence>
<sequence length="105" mass="12060">MNRLFQWFRIRRNHRFWNSWLALTGRRRNNGAIWTLVSLGVGAAAAAMVGARRRSGIGWMTAGPMQNMIRGLNRWMGRRMGTTRVAPAEFAEEMAPWQRDGQGNQ</sequence>
<proteinExistence type="predicted"/>
<dbReference type="EMBL" id="LUCS01000028">
    <property type="protein sequence ID" value="KAF6510361.1"/>
    <property type="molecule type" value="Genomic_DNA"/>
</dbReference>
<protein>
    <submittedName>
        <fullName evidence="2">Uncharacterized protein</fullName>
    </submittedName>
</protein>
<name>A0A150MPH4_GEOSE</name>
<gene>
    <name evidence="2" type="ORF">B4109_1635</name>
    <name evidence="1" type="ORF">GS8_2518</name>
</gene>
<dbReference type="RefSeq" id="WP_033017107.1">
    <property type="nucleotide sequence ID" value="NZ_CBCSGJ010000062.1"/>
</dbReference>
<keyword evidence="4" id="KW-1185">Reference proteome</keyword>
<accession>A0A150MPH4</accession>
<organism evidence="2 3">
    <name type="scientific">Geobacillus stearothermophilus</name>
    <name type="common">Bacillus stearothermophilus</name>
    <dbReference type="NCBI Taxonomy" id="1422"/>
    <lineage>
        <taxon>Bacteria</taxon>
        <taxon>Bacillati</taxon>
        <taxon>Bacillota</taxon>
        <taxon>Bacilli</taxon>
        <taxon>Bacillales</taxon>
        <taxon>Anoxybacillaceae</taxon>
        <taxon>Geobacillus</taxon>
    </lineage>
</organism>
<evidence type="ECO:0000313" key="4">
    <source>
        <dbReference type="Proteomes" id="UP000773850"/>
    </source>
</evidence>
<reference evidence="1 4" key="2">
    <citation type="submission" date="2016-03" db="EMBL/GenBank/DDBJ databases">
        <title>Spore heat resistance.</title>
        <authorList>
            <person name="Boekhorst J."/>
            <person name="Berendsen E.M."/>
            <person name="Wells-Bennik M.H."/>
            <person name="Kuipers O.P."/>
        </authorList>
    </citation>
    <scope>NUCLEOTIDE SEQUENCE [LARGE SCALE GENOMIC DNA]</scope>
    <source>
        <strain evidence="1 4">GS8</strain>
    </source>
</reference>
<reference evidence="2 3" key="1">
    <citation type="submission" date="2016-01" db="EMBL/GenBank/DDBJ databases">
        <title>Draft Genome Sequences of Seven Thermophilic Sporeformers Isolated from Foods.</title>
        <authorList>
            <person name="Berendsen E.M."/>
            <person name="Wells-Bennik M.H."/>
            <person name="Krawcyk A.O."/>
            <person name="De Jong A."/>
            <person name="Holsappel S."/>
            <person name="Eijlander R.T."/>
            <person name="Kuipers O.P."/>
        </authorList>
    </citation>
    <scope>NUCLEOTIDE SEQUENCE [LARGE SCALE GENOMIC DNA]</scope>
    <source>
        <strain evidence="2 3">B4109</strain>
    </source>
</reference>
<dbReference type="Proteomes" id="UP000075424">
    <property type="component" value="Unassembled WGS sequence"/>
</dbReference>
<dbReference type="Proteomes" id="UP000773850">
    <property type="component" value="Unassembled WGS sequence"/>
</dbReference>
<dbReference type="GeneID" id="89613978"/>